<keyword evidence="2" id="KW-0732">Signal</keyword>
<evidence type="ECO:0000313" key="5">
    <source>
        <dbReference type="EMBL" id="QAV17746.1"/>
    </source>
</evidence>
<dbReference type="GO" id="GO:0005576">
    <property type="term" value="C:extracellular region"/>
    <property type="evidence" value="ECO:0007669"/>
    <property type="project" value="UniProtKB-SubCell"/>
</dbReference>
<dbReference type="AlphaFoldDB" id="A0A410WTC3"/>
<feature type="domain" description="NodB homology" evidence="3">
    <location>
        <begin position="91"/>
        <end position="319"/>
    </location>
</feature>
<dbReference type="Proteomes" id="UP000288943">
    <property type="component" value="Chromosome"/>
</dbReference>
<dbReference type="EMBL" id="JAMDMJ010000032">
    <property type="protein sequence ID" value="MCY9598519.1"/>
    <property type="molecule type" value="Genomic_DNA"/>
</dbReference>
<comment type="subcellular location">
    <subcellularLocation>
        <location evidence="1">Secreted</location>
    </subcellularLocation>
</comment>
<dbReference type="SUPFAM" id="SSF88713">
    <property type="entry name" value="Glycoside hydrolase/deacetylase"/>
    <property type="match status" value="1"/>
</dbReference>
<dbReference type="RefSeq" id="WP_042231148.1">
    <property type="nucleotide sequence ID" value="NZ_CP026520.1"/>
</dbReference>
<dbReference type="OrthoDB" id="9778320at2"/>
<sequence>MYKRLLSALLLAVFGLSALLIPTGADRYQMWYKDQVAVLMYHHIHDQDTSSSTITSKLFRDQMNYLLAKGYHFITLQEFKQYLAGASVPDNAVLVTFDDGYESVYSHAYPVLKELKIPAVNFIITETLADPKGTMIPSMSKEELTRMSHETNFIENQCHTNASHRKLDSGEAALVGRETVNGVQETDEQYRSRIYNDAAACASNLSPLQELPVDTVAYPYGIIADEGAEMYSKAGFRYGFTIIPQMATRDADRMHIPRINAGSPWITPERLHTTLKRRAVAQSQTSDSVRLTEAVDHLGGAVTDDGQSVTIRSDNRVFSGSIGSRRFKSASSVVELSEPVRREHGELVIGLSDLERLLGREVTYNRSTGQIYWRQEPRILTSQDSKSHQGGTP</sequence>
<evidence type="ECO:0000259" key="3">
    <source>
        <dbReference type="PROSITE" id="PS51677"/>
    </source>
</evidence>
<dbReference type="CDD" id="cd10918">
    <property type="entry name" value="CE4_NodB_like_5s_6s"/>
    <property type="match status" value="1"/>
</dbReference>
<dbReference type="Proteomes" id="UP001527202">
    <property type="component" value="Unassembled WGS sequence"/>
</dbReference>
<dbReference type="GO" id="GO:0016810">
    <property type="term" value="F:hydrolase activity, acting on carbon-nitrogen (but not peptide) bonds"/>
    <property type="evidence" value="ECO:0007669"/>
    <property type="project" value="InterPro"/>
</dbReference>
<dbReference type="InterPro" id="IPR011330">
    <property type="entry name" value="Glyco_hydro/deAcase_b/a-brl"/>
</dbReference>
<reference evidence="5 6" key="1">
    <citation type="submission" date="2018-01" db="EMBL/GenBank/DDBJ databases">
        <title>The whole genome sequencing and assembly of Paenibacillus chitinolyticus KCCM 41400 strain.</title>
        <authorList>
            <person name="Kim J.-Y."/>
            <person name="Park M.-K."/>
            <person name="Lee Y.-J."/>
            <person name="Yi H."/>
            <person name="Bahn Y.-S."/>
            <person name="Kim J.F."/>
            <person name="Lee D.-W."/>
        </authorList>
    </citation>
    <scope>NUCLEOTIDE SEQUENCE [LARGE SCALE GENOMIC DNA]</scope>
    <source>
        <strain evidence="5 6">KCCM 41400</strain>
    </source>
</reference>
<dbReference type="EMBL" id="CP026520">
    <property type="protein sequence ID" value="QAV17746.1"/>
    <property type="molecule type" value="Genomic_DNA"/>
</dbReference>
<evidence type="ECO:0000256" key="2">
    <source>
        <dbReference type="ARBA" id="ARBA00022729"/>
    </source>
</evidence>
<proteinExistence type="predicted"/>
<reference evidence="4 7" key="2">
    <citation type="submission" date="2022-05" db="EMBL/GenBank/DDBJ databases">
        <title>Genome Sequencing of Bee-Associated Microbes.</title>
        <authorList>
            <person name="Dunlap C."/>
        </authorList>
    </citation>
    <scope>NUCLEOTIDE SEQUENCE [LARGE SCALE GENOMIC DNA]</scope>
    <source>
        <strain evidence="4 7">NRRL B-23120</strain>
    </source>
</reference>
<dbReference type="Pfam" id="PF01522">
    <property type="entry name" value="Polysacc_deac_1"/>
    <property type="match status" value="1"/>
</dbReference>
<evidence type="ECO:0000313" key="6">
    <source>
        <dbReference type="Proteomes" id="UP000288943"/>
    </source>
</evidence>
<evidence type="ECO:0000313" key="4">
    <source>
        <dbReference type="EMBL" id="MCY9598519.1"/>
    </source>
</evidence>
<dbReference type="InterPro" id="IPR051398">
    <property type="entry name" value="Polysacch_Deacetylase"/>
</dbReference>
<dbReference type="GeneID" id="95374897"/>
<dbReference type="PROSITE" id="PS51677">
    <property type="entry name" value="NODB"/>
    <property type="match status" value="1"/>
</dbReference>
<name>A0A410WTC3_9BACL</name>
<organism evidence="5 6">
    <name type="scientific">Paenibacillus chitinolyticus</name>
    <dbReference type="NCBI Taxonomy" id="79263"/>
    <lineage>
        <taxon>Bacteria</taxon>
        <taxon>Bacillati</taxon>
        <taxon>Bacillota</taxon>
        <taxon>Bacilli</taxon>
        <taxon>Bacillales</taxon>
        <taxon>Paenibacillaceae</taxon>
        <taxon>Paenibacillus</taxon>
    </lineage>
</organism>
<dbReference type="Gene3D" id="3.20.20.370">
    <property type="entry name" value="Glycoside hydrolase/deacetylase"/>
    <property type="match status" value="1"/>
</dbReference>
<gene>
    <name evidence="4" type="ORF">M5X16_22465</name>
    <name evidence="5" type="ORF">PC41400_08745</name>
</gene>
<keyword evidence="7" id="KW-1185">Reference proteome</keyword>
<dbReference type="InterPro" id="IPR002509">
    <property type="entry name" value="NODB_dom"/>
</dbReference>
<dbReference type="PANTHER" id="PTHR34216:SF3">
    <property type="entry name" value="POLY-BETA-1,6-N-ACETYL-D-GLUCOSAMINE N-DEACETYLASE"/>
    <property type="match status" value="1"/>
</dbReference>
<evidence type="ECO:0000313" key="7">
    <source>
        <dbReference type="Proteomes" id="UP001527202"/>
    </source>
</evidence>
<dbReference type="GO" id="GO:0005975">
    <property type="term" value="P:carbohydrate metabolic process"/>
    <property type="evidence" value="ECO:0007669"/>
    <property type="project" value="InterPro"/>
</dbReference>
<accession>A0A410WTC3</accession>
<dbReference type="KEGG" id="pchi:PC41400_08745"/>
<dbReference type="PANTHER" id="PTHR34216">
    <property type="match status" value="1"/>
</dbReference>
<evidence type="ECO:0000256" key="1">
    <source>
        <dbReference type="ARBA" id="ARBA00004613"/>
    </source>
</evidence>
<protein>
    <submittedName>
        <fullName evidence="4 5">Polysaccharide deacetylase</fullName>
    </submittedName>
</protein>